<dbReference type="FunFam" id="3.40.50.300:FF:000057">
    <property type="entry name" value="GTPase Der"/>
    <property type="match status" value="1"/>
</dbReference>
<evidence type="ECO:0000256" key="2">
    <source>
        <dbReference type="ARBA" id="ARBA00020953"/>
    </source>
</evidence>
<dbReference type="InterPro" id="IPR032859">
    <property type="entry name" value="KH_dom-like"/>
</dbReference>
<dbReference type="Gene3D" id="3.30.300.20">
    <property type="match status" value="1"/>
</dbReference>
<dbReference type="EMBL" id="LIBB01000360">
    <property type="protein sequence ID" value="KRO70286.1"/>
    <property type="molecule type" value="Genomic_DNA"/>
</dbReference>
<feature type="binding site" evidence="8">
    <location>
        <begin position="9"/>
        <end position="16"/>
    </location>
    <ligand>
        <name>GTP</name>
        <dbReference type="ChEBI" id="CHEBI:37565"/>
        <label>1</label>
    </ligand>
</feature>
<reference evidence="13 14" key="1">
    <citation type="submission" date="2015-10" db="EMBL/GenBank/DDBJ databases">
        <title>Metagenome-Assembled Genomes uncover a global brackish microbiome.</title>
        <authorList>
            <person name="Hugerth L.W."/>
            <person name="Larsson J."/>
            <person name="Alneberg J."/>
            <person name="Lindh M.V."/>
            <person name="Legrand C."/>
            <person name="Pinhassi J."/>
            <person name="Andersson A.F."/>
        </authorList>
    </citation>
    <scope>NUCLEOTIDE SEQUENCE [LARGE SCALE GENOMIC DNA]</scope>
    <source>
        <strain evidence="13">BACL4 MAG-120507-bin80</strain>
    </source>
</reference>
<feature type="binding site" evidence="8">
    <location>
        <begin position="238"/>
        <end position="242"/>
    </location>
    <ligand>
        <name>GTP</name>
        <dbReference type="ChEBI" id="CHEBI:37565"/>
        <label>2</label>
    </ligand>
</feature>
<organism evidence="13 14">
    <name type="scientific">OM182 bacterium BACL3 MAG-120507-bin80</name>
    <dbReference type="NCBI Taxonomy" id="1655577"/>
    <lineage>
        <taxon>Bacteria</taxon>
        <taxon>Pseudomonadati</taxon>
        <taxon>Pseudomonadota</taxon>
        <taxon>Gammaproteobacteria</taxon>
        <taxon>OMG group</taxon>
        <taxon>OM182 clade</taxon>
    </lineage>
</organism>
<keyword evidence="6 8" id="KW-0342">GTP-binding</keyword>
<evidence type="ECO:0000256" key="8">
    <source>
        <dbReference type="HAMAP-Rule" id="MF_00195"/>
    </source>
</evidence>
<evidence type="ECO:0000256" key="9">
    <source>
        <dbReference type="PROSITE-ProRule" id="PRU01049"/>
    </source>
</evidence>
<feature type="region of interest" description="Disordered" evidence="11">
    <location>
        <begin position="460"/>
        <end position="482"/>
    </location>
</feature>
<keyword evidence="3 8" id="KW-0690">Ribosome biogenesis</keyword>
<evidence type="ECO:0000313" key="14">
    <source>
        <dbReference type="Proteomes" id="UP000051934"/>
    </source>
</evidence>
<gene>
    <name evidence="8" type="primary">der</name>
    <name evidence="13" type="ORF">ABR69_04320</name>
</gene>
<keyword evidence="4 10" id="KW-0677">Repeat</keyword>
<dbReference type="PANTHER" id="PTHR43834">
    <property type="entry name" value="GTPASE DER"/>
    <property type="match status" value="1"/>
</dbReference>
<dbReference type="PRINTS" id="PR00326">
    <property type="entry name" value="GTP1OBG"/>
</dbReference>
<dbReference type="InterPro" id="IPR005225">
    <property type="entry name" value="Small_GTP-bd"/>
</dbReference>
<dbReference type="InterPro" id="IPR016484">
    <property type="entry name" value="GTPase_Der"/>
</dbReference>
<evidence type="ECO:0000259" key="12">
    <source>
        <dbReference type="PROSITE" id="PS51712"/>
    </source>
</evidence>
<dbReference type="InterPro" id="IPR006073">
    <property type="entry name" value="GTP-bd"/>
</dbReference>
<dbReference type="Pfam" id="PF01926">
    <property type="entry name" value="MMR_HSR1"/>
    <property type="match status" value="2"/>
</dbReference>
<evidence type="ECO:0000256" key="3">
    <source>
        <dbReference type="ARBA" id="ARBA00022517"/>
    </source>
</evidence>
<dbReference type="NCBIfam" id="TIGR03594">
    <property type="entry name" value="GTPase_EngA"/>
    <property type="match status" value="1"/>
</dbReference>
<comment type="similarity">
    <text evidence="1 8 9 10">Belongs to the TRAFAC class TrmE-Era-EngA-EngB-Septin-like GTPase superfamily. EngA (Der) GTPase family.</text>
</comment>
<feature type="binding site" evidence="8">
    <location>
        <begin position="56"/>
        <end position="60"/>
    </location>
    <ligand>
        <name>GTP</name>
        <dbReference type="ChEBI" id="CHEBI:37565"/>
        <label>1</label>
    </ligand>
</feature>
<dbReference type="SUPFAM" id="SSF52540">
    <property type="entry name" value="P-loop containing nucleoside triphosphate hydrolases"/>
    <property type="match status" value="2"/>
</dbReference>
<sequence length="482" mass="53628">MKPVIALVGRPNVGKSTLFNRLTKSREAIVANFPGLTRDRKYGEGEVEGQSFIAIDTGGITGDEEGIDLEMAAQSLQAIAEANIVLFMVDAKDGLMPDDHGILDYLRKREKHTYLVANKIDGLDPDIALADFYSLGFTEVHPITATQGRGVKSLLLGILEEFAEIAKKEKSEDDFDIDNVAVTGIKIAIAGRPNVGKSTLVNRMLGEDRVVVYDQPGTTRDSIYIPFERRGQRYTLIDTAGIRKRGRTRETVEKFSVVKSLQSIQDANVVVLVVDARTGIVEQDLHLLGYVIDTGRALVIALNKWDGMDQEGKEKIKSDIQRRFTFVNFAKIHFISALFGTGVGDLYESIHRAYDSARKQLTTNVLTQILQDAVVDHAPPIINGRRIKLRYAHAGGQNPPIIVIHGKQTDKVPGNYTRYLEKTFRKALKLEGTPVRIELRSGDNPFVKSEENLNAQQVARKRRIAKNKDTNKKPSSSKRHLT</sequence>
<dbReference type="Gene3D" id="3.40.50.300">
    <property type="entry name" value="P-loop containing nucleotide triphosphate hydrolases"/>
    <property type="match status" value="2"/>
</dbReference>
<dbReference type="HAMAP" id="MF_00195">
    <property type="entry name" value="GTPase_Der"/>
    <property type="match status" value="1"/>
</dbReference>
<dbReference type="GO" id="GO:0043022">
    <property type="term" value="F:ribosome binding"/>
    <property type="evidence" value="ECO:0007669"/>
    <property type="project" value="TreeGrafter"/>
</dbReference>
<dbReference type="InterPro" id="IPR015946">
    <property type="entry name" value="KH_dom-like_a/b"/>
</dbReference>
<evidence type="ECO:0000256" key="11">
    <source>
        <dbReference type="SAM" id="MobiDB-lite"/>
    </source>
</evidence>
<dbReference type="GO" id="GO:0005525">
    <property type="term" value="F:GTP binding"/>
    <property type="evidence" value="ECO:0007669"/>
    <property type="project" value="UniProtKB-UniRule"/>
</dbReference>
<evidence type="ECO:0000256" key="7">
    <source>
        <dbReference type="ARBA" id="ARBA00032345"/>
    </source>
</evidence>
<dbReference type="PROSITE" id="PS51712">
    <property type="entry name" value="G_ENGA"/>
    <property type="match status" value="2"/>
</dbReference>
<comment type="caution">
    <text evidence="13">The sequence shown here is derived from an EMBL/GenBank/DDBJ whole genome shotgun (WGS) entry which is preliminary data.</text>
</comment>
<feature type="domain" description="EngA-type G" evidence="12">
    <location>
        <begin position="185"/>
        <end position="358"/>
    </location>
</feature>
<dbReference type="PIRSF" id="PIRSF006485">
    <property type="entry name" value="GTP-binding_EngA"/>
    <property type="match status" value="1"/>
</dbReference>
<evidence type="ECO:0000256" key="10">
    <source>
        <dbReference type="RuleBase" id="RU004481"/>
    </source>
</evidence>
<feature type="binding site" evidence="8">
    <location>
        <begin position="118"/>
        <end position="121"/>
    </location>
    <ligand>
        <name>GTP</name>
        <dbReference type="ChEBI" id="CHEBI:37565"/>
        <label>1</label>
    </ligand>
</feature>
<evidence type="ECO:0000256" key="4">
    <source>
        <dbReference type="ARBA" id="ARBA00022737"/>
    </source>
</evidence>
<dbReference type="InterPro" id="IPR031166">
    <property type="entry name" value="G_ENGA"/>
</dbReference>
<proteinExistence type="inferred from homology"/>
<dbReference type="GO" id="GO:0042254">
    <property type="term" value="P:ribosome biogenesis"/>
    <property type="evidence" value="ECO:0007669"/>
    <property type="project" value="UniProtKB-KW"/>
</dbReference>
<dbReference type="NCBIfam" id="TIGR00231">
    <property type="entry name" value="small_GTP"/>
    <property type="match status" value="2"/>
</dbReference>
<dbReference type="FunFam" id="3.30.300.20:FF:000004">
    <property type="entry name" value="GTPase Der"/>
    <property type="match status" value="1"/>
</dbReference>
<evidence type="ECO:0000313" key="13">
    <source>
        <dbReference type="EMBL" id="KRO70286.1"/>
    </source>
</evidence>
<dbReference type="AlphaFoldDB" id="A0A0R2S642"/>
<comment type="function">
    <text evidence="8 10">GTPase that plays an essential role in the late steps of ribosome biogenesis.</text>
</comment>
<feature type="binding site" evidence="8">
    <location>
        <begin position="303"/>
        <end position="306"/>
    </location>
    <ligand>
        <name>GTP</name>
        <dbReference type="ChEBI" id="CHEBI:37565"/>
        <label>2</label>
    </ligand>
</feature>
<feature type="binding site" evidence="8">
    <location>
        <begin position="191"/>
        <end position="198"/>
    </location>
    <ligand>
        <name>GTP</name>
        <dbReference type="ChEBI" id="CHEBI:37565"/>
        <label>2</label>
    </ligand>
</feature>
<keyword evidence="5 8" id="KW-0547">Nucleotide-binding</keyword>
<evidence type="ECO:0000256" key="5">
    <source>
        <dbReference type="ARBA" id="ARBA00022741"/>
    </source>
</evidence>
<dbReference type="CDD" id="cd01895">
    <property type="entry name" value="EngA2"/>
    <property type="match status" value="1"/>
</dbReference>
<evidence type="ECO:0000256" key="6">
    <source>
        <dbReference type="ARBA" id="ARBA00023134"/>
    </source>
</evidence>
<protein>
    <recommendedName>
        <fullName evidence="2 8">GTPase Der</fullName>
    </recommendedName>
    <alternativeName>
        <fullName evidence="7 8">GTP-binding protein EngA</fullName>
    </alternativeName>
</protein>
<dbReference type="PANTHER" id="PTHR43834:SF6">
    <property type="entry name" value="GTPASE DER"/>
    <property type="match status" value="1"/>
</dbReference>
<accession>A0A0R2S642</accession>
<dbReference type="Pfam" id="PF14714">
    <property type="entry name" value="KH_dom-like"/>
    <property type="match status" value="1"/>
</dbReference>
<dbReference type="FunFam" id="3.40.50.300:FF:000040">
    <property type="entry name" value="GTPase Der"/>
    <property type="match status" value="1"/>
</dbReference>
<feature type="domain" description="EngA-type G" evidence="12">
    <location>
        <begin position="3"/>
        <end position="166"/>
    </location>
</feature>
<dbReference type="CDD" id="cd01894">
    <property type="entry name" value="EngA1"/>
    <property type="match status" value="1"/>
</dbReference>
<evidence type="ECO:0000256" key="1">
    <source>
        <dbReference type="ARBA" id="ARBA00008279"/>
    </source>
</evidence>
<dbReference type="InterPro" id="IPR027417">
    <property type="entry name" value="P-loop_NTPase"/>
</dbReference>
<dbReference type="Proteomes" id="UP000051934">
    <property type="component" value="Unassembled WGS sequence"/>
</dbReference>
<comment type="subunit">
    <text evidence="8">Associates with the 50S ribosomal subunit.</text>
</comment>
<name>A0A0R2S642_9GAMM</name>